<evidence type="ECO:0000313" key="3">
    <source>
        <dbReference type="Proteomes" id="UP000886998"/>
    </source>
</evidence>
<sequence>MDGLQFTKNAVTVDIHSSAASSHRAQETHEAVRSDPLRRLQQSGSRVASYRIANSAKTSERGRWIWRDIVGCDFSSELNCQYLDKVACSF</sequence>
<dbReference type="AlphaFoldDB" id="A0A8X6YTW4"/>
<gene>
    <name evidence="2" type="ORF">TNIN_260641</name>
</gene>
<dbReference type="OrthoDB" id="10483458at2759"/>
<comment type="caution">
    <text evidence="2">The sequence shown here is derived from an EMBL/GenBank/DDBJ whole genome shotgun (WGS) entry which is preliminary data.</text>
</comment>
<proteinExistence type="predicted"/>
<reference evidence="2" key="1">
    <citation type="submission" date="2020-08" db="EMBL/GenBank/DDBJ databases">
        <title>Multicomponent nature underlies the extraordinary mechanical properties of spider dragline silk.</title>
        <authorList>
            <person name="Kono N."/>
            <person name="Nakamura H."/>
            <person name="Mori M."/>
            <person name="Yoshida Y."/>
            <person name="Ohtoshi R."/>
            <person name="Malay A.D."/>
            <person name="Moran D.A.P."/>
            <person name="Tomita M."/>
            <person name="Numata K."/>
            <person name="Arakawa K."/>
        </authorList>
    </citation>
    <scope>NUCLEOTIDE SEQUENCE</scope>
</reference>
<dbReference type="EMBL" id="BMAV01022219">
    <property type="protein sequence ID" value="GFY76903.1"/>
    <property type="molecule type" value="Genomic_DNA"/>
</dbReference>
<dbReference type="Proteomes" id="UP000886998">
    <property type="component" value="Unassembled WGS sequence"/>
</dbReference>
<evidence type="ECO:0000313" key="2">
    <source>
        <dbReference type="EMBL" id="GFY76903.1"/>
    </source>
</evidence>
<protein>
    <submittedName>
        <fullName evidence="2">Uncharacterized protein</fullName>
    </submittedName>
</protein>
<evidence type="ECO:0000256" key="1">
    <source>
        <dbReference type="SAM" id="MobiDB-lite"/>
    </source>
</evidence>
<keyword evidence="3" id="KW-1185">Reference proteome</keyword>
<accession>A0A8X6YTW4</accession>
<name>A0A8X6YTW4_9ARAC</name>
<feature type="region of interest" description="Disordered" evidence="1">
    <location>
        <begin position="17"/>
        <end position="40"/>
    </location>
</feature>
<organism evidence="2 3">
    <name type="scientific">Trichonephila inaurata madagascariensis</name>
    <dbReference type="NCBI Taxonomy" id="2747483"/>
    <lineage>
        <taxon>Eukaryota</taxon>
        <taxon>Metazoa</taxon>
        <taxon>Ecdysozoa</taxon>
        <taxon>Arthropoda</taxon>
        <taxon>Chelicerata</taxon>
        <taxon>Arachnida</taxon>
        <taxon>Araneae</taxon>
        <taxon>Araneomorphae</taxon>
        <taxon>Entelegynae</taxon>
        <taxon>Araneoidea</taxon>
        <taxon>Nephilidae</taxon>
        <taxon>Trichonephila</taxon>
        <taxon>Trichonephila inaurata</taxon>
    </lineage>
</organism>
<feature type="compositionally biased region" description="Basic and acidic residues" evidence="1">
    <location>
        <begin position="24"/>
        <end position="38"/>
    </location>
</feature>